<dbReference type="AlphaFoldDB" id="A0A498CLA8"/>
<keyword evidence="2" id="KW-1185">Reference proteome</keyword>
<sequence length="264" mass="28866">MAEQRTAPVTATGANCFKEAVCIDAGRIYDSCTDKDCLTDLQVFFTDRAQPVIDSAMSIKCKDVEIITVYLDVEPVPFNKGFYSVDLTFFFKVTVSAYTSPVAPPANVVGIAAFSKKVILYGSDGNVKVYNSTDPRGGIDHDNTNMPKASVHVVDPMCLDSKLVECGCGRAFESGVTLPGSICNLFDGDFAVCKPEKVVLITIGLFTIVQLERSVQMMIPAYDYAVPDKESTSNSTEDPCEVFRKIKFPLNQFFPPKLSEADQL</sequence>
<reference evidence="1 2" key="1">
    <citation type="submission" date="2018-10" db="EMBL/GenBank/DDBJ databases">
        <title>Anaerotruncus faecis sp. nov., isolated from human feces.</title>
        <authorList>
            <person name="Wang Y.-J."/>
        </authorList>
    </citation>
    <scope>NUCLEOTIDE SEQUENCE [LARGE SCALE GENOMIC DNA]</scope>
    <source>
        <strain evidence="1 2">22A2-44</strain>
    </source>
</reference>
<protein>
    <submittedName>
        <fullName evidence="1">Uncharacterized protein</fullName>
    </submittedName>
</protein>
<name>A0A498CLA8_9FIRM</name>
<proteinExistence type="predicted"/>
<comment type="caution">
    <text evidence="1">The sequence shown here is derived from an EMBL/GenBank/DDBJ whole genome shotgun (WGS) entry which is preliminary data.</text>
</comment>
<organism evidence="1 2">
    <name type="scientific">Anaerotruncus massiliensis</name>
    <name type="common">ex Liu et al. 2021</name>
    <dbReference type="NCBI Taxonomy" id="2321404"/>
    <lineage>
        <taxon>Bacteria</taxon>
        <taxon>Bacillati</taxon>
        <taxon>Bacillota</taxon>
        <taxon>Clostridia</taxon>
        <taxon>Eubacteriales</taxon>
        <taxon>Oscillospiraceae</taxon>
        <taxon>Anaerotruncus</taxon>
    </lineage>
</organism>
<evidence type="ECO:0000313" key="2">
    <source>
        <dbReference type="Proteomes" id="UP000276301"/>
    </source>
</evidence>
<dbReference type="RefSeq" id="WP_101549358.1">
    <property type="nucleotide sequence ID" value="NZ_DBFNFR010000166.1"/>
</dbReference>
<accession>A0A498CLA8</accession>
<dbReference type="Proteomes" id="UP000276301">
    <property type="component" value="Unassembled WGS sequence"/>
</dbReference>
<gene>
    <name evidence="1" type="ORF">D4A47_08285</name>
</gene>
<dbReference type="EMBL" id="RCHT01000013">
    <property type="protein sequence ID" value="RLL10631.1"/>
    <property type="molecule type" value="Genomic_DNA"/>
</dbReference>
<evidence type="ECO:0000313" key="1">
    <source>
        <dbReference type="EMBL" id="RLL10631.1"/>
    </source>
</evidence>